<dbReference type="AlphaFoldDB" id="A0A2P2Q4A1"/>
<protein>
    <submittedName>
        <fullName evidence="1">Uncharacterized protein</fullName>
    </submittedName>
</protein>
<reference evidence="1" key="1">
    <citation type="submission" date="2018-02" db="EMBL/GenBank/DDBJ databases">
        <title>Rhizophora mucronata_Transcriptome.</title>
        <authorList>
            <person name="Meera S.P."/>
            <person name="Sreeshan A."/>
            <person name="Augustine A."/>
        </authorList>
    </citation>
    <scope>NUCLEOTIDE SEQUENCE</scope>
    <source>
        <tissue evidence="1">Leaf</tissue>
    </source>
</reference>
<name>A0A2P2Q4A1_RHIMU</name>
<dbReference type="EMBL" id="GGEC01081290">
    <property type="protein sequence ID" value="MBX61774.1"/>
    <property type="molecule type" value="Transcribed_RNA"/>
</dbReference>
<evidence type="ECO:0000313" key="1">
    <source>
        <dbReference type="EMBL" id="MBX61774.1"/>
    </source>
</evidence>
<organism evidence="1">
    <name type="scientific">Rhizophora mucronata</name>
    <name type="common">Asiatic mangrove</name>
    <dbReference type="NCBI Taxonomy" id="61149"/>
    <lineage>
        <taxon>Eukaryota</taxon>
        <taxon>Viridiplantae</taxon>
        <taxon>Streptophyta</taxon>
        <taxon>Embryophyta</taxon>
        <taxon>Tracheophyta</taxon>
        <taxon>Spermatophyta</taxon>
        <taxon>Magnoliopsida</taxon>
        <taxon>eudicotyledons</taxon>
        <taxon>Gunneridae</taxon>
        <taxon>Pentapetalae</taxon>
        <taxon>rosids</taxon>
        <taxon>fabids</taxon>
        <taxon>Malpighiales</taxon>
        <taxon>Rhizophoraceae</taxon>
        <taxon>Rhizophora</taxon>
    </lineage>
</organism>
<sequence>MADSKVRGSKEWPHHLLEACWHRSCRYCRMMISDLPEWWGCCCSCSLIHCYYRFLAWERLWLPRTRGHRTWVGADDVGWRAR</sequence>
<proteinExistence type="predicted"/>
<accession>A0A2P2Q4A1</accession>